<dbReference type="OrthoDB" id="9945093at2759"/>
<comment type="similarity">
    <text evidence="2">Belongs to the CKAP2 family.</text>
</comment>
<organism evidence="8 9">
    <name type="scientific">Branchiostoma lanceolatum</name>
    <name type="common">Common lancelet</name>
    <name type="synonym">Amphioxus lanceolatum</name>
    <dbReference type="NCBI Taxonomy" id="7740"/>
    <lineage>
        <taxon>Eukaryota</taxon>
        <taxon>Metazoa</taxon>
        <taxon>Chordata</taxon>
        <taxon>Cephalochordata</taxon>
        <taxon>Leptocardii</taxon>
        <taxon>Amphioxiformes</taxon>
        <taxon>Branchiostomatidae</taxon>
        <taxon>Branchiostoma</taxon>
    </lineage>
</organism>
<evidence type="ECO:0000256" key="2">
    <source>
        <dbReference type="ARBA" id="ARBA00009468"/>
    </source>
</evidence>
<reference evidence="8" key="1">
    <citation type="submission" date="2022-01" db="EMBL/GenBank/DDBJ databases">
        <authorList>
            <person name="Braso-Vives M."/>
        </authorList>
    </citation>
    <scope>NUCLEOTIDE SEQUENCE</scope>
</reference>
<dbReference type="GO" id="GO:0005813">
    <property type="term" value="C:centrosome"/>
    <property type="evidence" value="ECO:0007669"/>
    <property type="project" value="TreeGrafter"/>
</dbReference>
<dbReference type="InterPro" id="IPR029197">
    <property type="entry name" value="CKAP2_C"/>
</dbReference>
<feature type="compositionally biased region" description="Basic and acidic residues" evidence="6">
    <location>
        <begin position="1"/>
        <end position="29"/>
    </location>
</feature>
<dbReference type="GO" id="GO:0072686">
    <property type="term" value="C:mitotic spindle"/>
    <property type="evidence" value="ECO:0007669"/>
    <property type="project" value="TreeGrafter"/>
</dbReference>
<keyword evidence="3" id="KW-0963">Cytoplasm</keyword>
<feature type="compositionally biased region" description="Polar residues" evidence="6">
    <location>
        <begin position="267"/>
        <end position="279"/>
    </location>
</feature>
<name>A0A8K0EVS0_BRALA</name>
<dbReference type="EMBL" id="OV696691">
    <property type="protein sequence ID" value="CAH1267887.1"/>
    <property type="molecule type" value="Genomic_DNA"/>
</dbReference>
<dbReference type="PANTHER" id="PTHR47078">
    <property type="entry name" value="CYTOSKELETON-ASSOCIATED PROTEIN 2-LIKE"/>
    <property type="match status" value="1"/>
</dbReference>
<dbReference type="AlphaFoldDB" id="A0A8K0EVS0"/>
<evidence type="ECO:0000256" key="4">
    <source>
        <dbReference type="ARBA" id="ARBA00022553"/>
    </source>
</evidence>
<feature type="compositionally biased region" description="Basic and acidic residues" evidence="6">
    <location>
        <begin position="84"/>
        <end position="105"/>
    </location>
</feature>
<dbReference type="PANTHER" id="PTHR47078:SF1">
    <property type="entry name" value="CYTOSKELETON-ASSOCIATED PROTEIN 2-LIKE"/>
    <property type="match status" value="1"/>
</dbReference>
<dbReference type="Pfam" id="PF15297">
    <property type="entry name" value="CKAP2_C"/>
    <property type="match status" value="1"/>
</dbReference>
<protein>
    <submittedName>
        <fullName evidence="8">CKAP2L protein</fullName>
    </submittedName>
</protein>
<dbReference type="InterPro" id="IPR052855">
    <property type="entry name" value="CKAP2-like"/>
</dbReference>
<dbReference type="GO" id="GO:0005829">
    <property type="term" value="C:cytosol"/>
    <property type="evidence" value="ECO:0007669"/>
    <property type="project" value="TreeGrafter"/>
</dbReference>
<keyword evidence="4" id="KW-0597">Phosphoprotein</keyword>
<dbReference type="Proteomes" id="UP000838412">
    <property type="component" value="Chromosome 6"/>
</dbReference>
<feature type="region of interest" description="Disordered" evidence="6">
    <location>
        <begin position="1"/>
        <end position="118"/>
    </location>
</feature>
<proteinExistence type="inferred from homology"/>
<gene>
    <name evidence="8" type="primary">CKAP2L</name>
    <name evidence="8" type="ORF">BLAG_LOCUS21049</name>
</gene>
<evidence type="ECO:0000259" key="7">
    <source>
        <dbReference type="Pfam" id="PF15297"/>
    </source>
</evidence>
<evidence type="ECO:0000313" key="8">
    <source>
        <dbReference type="EMBL" id="CAH1267887.1"/>
    </source>
</evidence>
<accession>A0A8K0EVS0</accession>
<feature type="region of interest" description="Disordered" evidence="6">
    <location>
        <begin position="265"/>
        <end position="285"/>
    </location>
</feature>
<evidence type="ECO:0000256" key="5">
    <source>
        <dbReference type="ARBA" id="ARBA00023212"/>
    </source>
</evidence>
<evidence type="ECO:0000256" key="3">
    <source>
        <dbReference type="ARBA" id="ARBA00022490"/>
    </source>
</evidence>
<sequence length="621" mass="69383">MAEKGGHENRKSSAELRLEQLQKWREAKGRQHRPGREPLTSGIVKPSSTTKANLPHSRESSVKKTSAVMIKRKQKENAGQDDSYLEKFEQWRSEKKKKQDRESASKRPPWRPFSATKTNLFSQPLTRCCNHDHGTGARKKLAMDAGAAEVQDNAEVQGNQELLHVENNAAVEPRVDNIEDNQELLRVENNQDVQPHLNNTANIQGSQQVMPHNDIENIEELQPHVNKVEINEADDEQLTQLGNIEGNQNDPEVIHHLGNQEVLQPAEDNQSNPGAGNTEDNTEPLPRIEDIQDNLDVPEINRSVELEVSQEDDDDSDIMGAAAAVPKNMSMRQKLEQWLKAKGKTPSRFNSLLTFRTPAPGSARRSVRKPRMAAPFWSGLEDAGKEEEDAGKDAVTLQLETIFQECMSAIDEGYPSDNISGILDTVFRSIPQCVQHAQYWLCRARLAQGQGDDHRVVSMFEMAVAAHAEPYEDIKDALTAFVVMKEAEQPQPTPEDDGIDHVRPSALFKTPKRRSTFARLDQGAAFDSSMKMYSVTPHLFRRARGALKKTAPVPIAMVAPIVVTPVRRSARIRRASALHPPALQEHDPLVPSLADVSEEEFVLRANRALVREPPMADSDAD</sequence>
<comment type="subcellular location">
    <subcellularLocation>
        <location evidence="1">Cytoplasm</location>
        <location evidence="1">Cytoskeleton</location>
    </subcellularLocation>
</comment>
<keyword evidence="9" id="KW-1185">Reference proteome</keyword>
<evidence type="ECO:0000256" key="1">
    <source>
        <dbReference type="ARBA" id="ARBA00004245"/>
    </source>
</evidence>
<evidence type="ECO:0000256" key="6">
    <source>
        <dbReference type="SAM" id="MobiDB-lite"/>
    </source>
</evidence>
<evidence type="ECO:0000313" key="9">
    <source>
        <dbReference type="Proteomes" id="UP000838412"/>
    </source>
</evidence>
<keyword evidence="5" id="KW-0206">Cytoskeleton</keyword>
<feature type="domain" description="Cytoskeleton-associated protein 2 C-terminal" evidence="7">
    <location>
        <begin position="326"/>
        <end position="489"/>
    </location>
</feature>